<sequence length="46" mass="5614">MGATLHYRFERRSKNYFDWLLNTIKSERYYQSEAMIVNVSKPTLKK</sequence>
<protein>
    <submittedName>
        <fullName evidence="1">Uncharacterized protein</fullName>
    </submittedName>
</protein>
<keyword evidence="2" id="KW-1185">Reference proteome</keyword>
<evidence type="ECO:0000313" key="1">
    <source>
        <dbReference type="EMBL" id="MBW2936528.1"/>
    </source>
</evidence>
<dbReference type="AlphaFoldDB" id="A0A9X1JW07"/>
<comment type="caution">
    <text evidence="1">The sequence shown here is derived from an EMBL/GenBank/DDBJ whole genome shotgun (WGS) entry which is preliminary data.</text>
</comment>
<proteinExistence type="predicted"/>
<name>A0A9X1JW07_9FLAO</name>
<reference evidence="1" key="1">
    <citation type="submission" date="2021-07" db="EMBL/GenBank/DDBJ databases">
        <title>Aureisphaera sp. CAU 1614 isolated from sea sediment.</title>
        <authorList>
            <person name="Kim W."/>
        </authorList>
    </citation>
    <scope>NUCLEOTIDE SEQUENCE</scope>
    <source>
        <strain evidence="1">CAU 1614</strain>
    </source>
</reference>
<gene>
    <name evidence="1" type="ORF">KXJ69_00325</name>
</gene>
<evidence type="ECO:0000313" key="2">
    <source>
        <dbReference type="Proteomes" id="UP001138686"/>
    </source>
</evidence>
<dbReference type="RefSeq" id="WP_219050328.1">
    <property type="nucleotide sequence ID" value="NZ_JAHWDP010000001.1"/>
</dbReference>
<accession>A0A9X1JW07</accession>
<organism evidence="1 2">
    <name type="scientific">Halomarinibacterium sedimenti</name>
    <dbReference type="NCBI Taxonomy" id="2857106"/>
    <lineage>
        <taxon>Bacteria</taxon>
        <taxon>Pseudomonadati</taxon>
        <taxon>Bacteroidota</taxon>
        <taxon>Flavobacteriia</taxon>
        <taxon>Flavobacteriales</taxon>
        <taxon>Flavobacteriaceae</taxon>
        <taxon>Halomarinibacterium</taxon>
    </lineage>
</organism>
<dbReference type="EMBL" id="JAHWDP010000001">
    <property type="protein sequence ID" value="MBW2936528.1"/>
    <property type="molecule type" value="Genomic_DNA"/>
</dbReference>
<dbReference type="Proteomes" id="UP001138686">
    <property type="component" value="Unassembled WGS sequence"/>
</dbReference>